<dbReference type="EMBL" id="GGFJ01013482">
    <property type="protein sequence ID" value="MBW62623.1"/>
    <property type="molecule type" value="Transcribed_RNA"/>
</dbReference>
<sequence length="81" mass="9022">MCQARAWEDGLSHGFFLVFSLLSLVWTSCSPELEPPANMAAYNKRADKVLRKAKEILALREITFYHVLGAATIPKGNTKVV</sequence>
<feature type="chain" id="PRO_5014882609" evidence="1">
    <location>
        <begin position="28"/>
        <end position="81"/>
    </location>
</feature>
<dbReference type="PROSITE" id="PS51257">
    <property type="entry name" value="PROKAR_LIPOPROTEIN"/>
    <property type="match status" value="1"/>
</dbReference>
<proteinExistence type="predicted"/>
<accession>A0A2M4CBB8</accession>
<protein>
    <submittedName>
        <fullName evidence="2">Putative secreted protein</fullName>
    </submittedName>
</protein>
<feature type="signal peptide" evidence="1">
    <location>
        <begin position="1"/>
        <end position="27"/>
    </location>
</feature>
<dbReference type="AlphaFoldDB" id="A0A2M4CBB8"/>
<evidence type="ECO:0000313" key="2">
    <source>
        <dbReference type="EMBL" id="MBW62623.1"/>
    </source>
</evidence>
<evidence type="ECO:0000256" key="1">
    <source>
        <dbReference type="SAM" id="SignalP"/>
    </source>
</evidence>
<keyword evidence="1" id="KW-0732">Signal</keyword>
<reference evidence="2" key="1">
    <citation type="submission" date="2018-01" db="EMBL/GenBank/DDBJ databases">
        <title>An insight into the sialome of Amazonian anophelines.</title>
        <authorList>
            <person name="Ribeiro J.M."/>
            <person name="Scarpassa V."/>
            <person name="Calvo E."/>
        </authorList>
    </citation>
    <scope>NUCLEOTIDE SEQUENCE</scope>
    <source>
        <tissue evidence="2">Salivary glands</tissue>
    </source>
</reference>
<name>A0A2M4CBB8_9DIPT</name>
<organism evidence="2">
    <name type="scientific">Anopheles marajoara</name>
    <dbReference type="NCBI Taxonomy" id="58244"/>
    <lineage>
        <taxon>Eukaryota</taxon>
        <taxon>Metazoa</taxon>
        <taxon>Ecdysozoa</taxon>
        <taxon>Arthropoda</taxon>
        <taxon>Hexapoda</taxon>
        <taxon>Insecta</taxon>
        <taxon>Pterygota</taxon>
        <taxon>Neoptera</taxon>
        <taxon>Endopterygota</taxon>
        <taxon>Diptera</taxon>
        <taxon>Nematocera</taxon>
        <taxon>Culicoidea</taxon>
        <taxon>Culicidae</taxon>
        <taxon>Anophelinae</taxon>
        <taxon>Anopheles</taxon>
    </lineage>
</organism>